<accession>A0A0G3BAV7</accession>
<keyword evidence="1" id="KW-0472">Membrane</keyword>
<name>A0A0G3BAV7_9ENTR</name>
<gene>
    <name evidence="2" type="primary">traE</name>
    <name evidence="2" type="ORF">pP10164-NDM_0090</name>
</gene>
<evidence type="ECO:0000256" key="1">
    <source>
        <dbReference type="SAM" id="Phobius"/>
    </source>
</evidence>
<evidence type="ECO:0000313" key="2">
    <source>
        <dbReference type="EMBL" id="AKJ21275.1"/>
    </source>
</evidence>
<dbReference type="Pfam" id="PF05309">
    <property type="entry name" value="TraE"/>
    <property type="match status" value="1"/>
</dbReference>
<dbReference type="InterPro" id="IPR007973">
    <property type="entry name" value="Pilus_assembly_TraE"/>
</dbReference>
<proteinExistence type="predicted"/>
<protein>
    <submittedName>
        <fullName evidence="2">Protein TraE</fullName>
    </submittedName>
</protein>
<keyword evidence="1" id="KW-1133">Transmembrane helix</keyword>
<dbReference type="RefSeq" id="WP_016247535.1">
    <property type="nucleotide sequence ID" value="NZ_KP900016.1"/>
</dbReference>
<reference evidence="2" key="1">
    <citation type="journal article" date="2015" name="Front. Microbiol.">
        <title>Production of plasmid-encoding NDM-1 in clinical Raoultella ornithinolytica and Leclercia adecarboxylata from China.</title>
        <authorList>
            <person name="Sun F."/>
            <person name="Yin Z."/>
            <person name="Feng J."/>
            <person name="Qiu Y."/>
            <person name="Zhang D."/>
            <person name="Luo W."/>
            <person name="Yang H."/>
            <person name="Yang W."/>
            <person name="Wang J."/>
            <person name="Chen W."/>
            <person name="Xia P."/>
            <person name="Zhou D."/>
        </authorList>
    </citation>
    <scope>NUCLEOTIDE SEQUENCE</scope>
    <source>
        <strain evidence="2">P10164</strain>
        <plasmid evidence="2">pP10164-NDM</plasmid>
    </source>
</reference>
<dbReference type="AlphaFoldDB" id="A0A0G3BAV7"/>
<geneLocation type="plasmid" evidence="2">
    <name>pP10164-NDM</name>
</geneLocation>
<dbReference type="NCBIfam" id="TIGR02761">
    <property type="entry name" value="TraE_TIGR"/>
    <property type="match status" value="1"/>
</dbReference>
<sequence length="188" mass="21118">MEHGARLSTQRVIAIGFIAMGVVILGSITTNVIQAVNNYRLQNEQKSIVTPMLFNAPFAVSQNQADASYLQQMALSLIALRLNVTPETVDASHEQLLSYVKPAAQNELKIRLAEDAKRIKDNNVNSSFYMTSVKVYPASSRVDVRGQLKTWIGDSKPYPELKQYVLKFEREDGISWLSHFGEITDEQK</sequence>
<organism evidence="2">
    <name type="scientific">Leclercia adecarboxylata</name>
    <dbReference type="NCBI Taxonomy" id="83655"/>
    <lineage>
        <taxon>Bacteria</taxon>
        <taxon>Pseudomonadati</taxon>
        <taxon>Pseudomonadota</taxon>
        <taxon>Gammaproteobacteria</taxon>
        <taxon>Enterobacterales</taxon>
        <taxon>Enterobacteriaceae</taxon>
        <taxon>Leclercia</taxon>
    </lineage>
</organism>
<keyword evidence="1" id="KW-0812">Transmembrane</keyword>
<keyword evidence="2" id="KW-0614">Plasmid</keyword>
<reference evidence="2" key="2">
    <citation type="submission" date="2015-03" db="EMBL/GenBank/DDBJ databases">
        <authorList>
            <person name="Chen Z."/>
            <person name="Feng J."/>
            <person name="Fang H."/>
            <person name="Li Y."/>
            <person name="Chen X."/>
            <person name="Guo X."/>
            <person name="Chen W."/>
            <person name="Wang L."/>
            <person name="Lin L."/>
            <person name="Yang H."/>
            <person name="Yang W."/>
            <person name="Wang J."/>
            <person name="Yin Z."/>
            <person name="Liu C."/>
            <person name="Zhou D."/>
        </authorList>
    </citation>
    <scope>NUCLEOTIDE SEQUENCE</scope>
    <source>
        <strain evidence="2">P10164</strain>
        <plasmid evidence="2">pP10164-NDM</plasmid>
    </source>
</reference>
<feature type="transmembrane region" description="Helical" evidence="1">
    <location>
        <begin position="12"/>
        <end position="33"/>
    </location>
</feature>
<dbReference type="EMBL" id="KP900016">
    <property type="protein sequence ID" value="AKJ21275.1"/>
    <property type="molecule type" value="Genomic_DNA"/>
</dbReference>